<gene>
    <name evidence="15" type="ORF">SI8410_14018159</name>
</gene>
<dbReference type="Pfam" id="PF23472">
    <property type="entry name" value="LysM2_CERK1_LYK3_4_5"/>
    <property type="match status" value="1"/>
</dbReference>
<dbReference type="InterPro" id="IPR056562">
    <property type="entry name" value="LysM2_CERK1_LYK3_4_5"/>
</dbReference>
<feature type="chain" id="PRO_5029533196" evidence="12">
    <location>
        <begin position="35"/>
        <end position="660"/>
    </location>
</feature>
<evidence type="ECO:0000259" key="13">
    <source>
        <dbReference type="PROSITE" id="PS50011"/>
    </source>
</evidence>
<evidence type="ECO:0000256" key="2">
    <source>
        <dbReference type="ARBA" id="ARBA00022475"/>
    </source>
</evidence>
<evidence type="ECO:0000256" key="4">
    <source>
        <dbReference type="ARBA" id="ARBA00022729"/>
    </source>
</evidence>
<dbReference type="SUPFAM" id="SSF56112">
    <property type="entry name" value="Protein kinase-like (PK-like)"/>
    <property type="match status" value="1"/>
</dbReference>
<dbReference type="PROSITE" id="PS50011">
    <property type="entry name" value="PROTEIN_KINASE_DOM"/>
    <property type="match status" value="1"/>
</dbReference>
<dbReference type="SMART" id="SM00257">
    <property type="entry name" value="LysM"/>
    <property type="match status" value="1"/>
</dbReference>
<dbReference type="Pfam" id="PF23446">
    <property type="entry name" value="LysM1_NFP_LYK"/>
    <property type="match status" value="1"/>
</dbReference>
<dbReference type="InterPro" id="IPR018392">
    <property type="entry name" value="LysM"/>
</dbReference>
<dbReference type="PANTHER" id="PTHR45927:SF6">
    <property type="entry name" value="PROTEIN LYK5"/>
    <property type="match status" value="1"/>
</dbReference>
<evidence type="ECO:0000256" key="3">
    <source>
        <dbReference type="ARBA" id="ARBA00022692"/>
    </source>
</evidence>
<dbReference type="GO" id="GO:0004672">
    <property type="term" value="F:protein kinase activity"/>
    <property type="evidence" value="ECO:0007669"/>
    <property type="project" value="InterPro"/>
</dbReference>
<keyword evidence="9" id="KW-1015">Disulfide bond</keyword>
<dbReference type="SMART" id="SM00220">
    <property type="entry name" value="S_TKc"/>
    <property type="match status" value="1"/>
</dbReference>
<evidence type="ECO:0000256" key="10">
    <source>
        <dbReference type="SAM" id="MobiDB-lite"/>
    </source>
</evidence>
<dbReference type="PROSITE" id="PS00108">
    <property type="entry name" value="PROTEIN_KINASE_ST"/>
    <property type="match status" value="1"/>
</dbReference>
<evidence type="ECO:0000256" key="5">
    <source>
        <dbReference type="ARBA" id="ARBA00022741"/>
    </source>
</evidence>
<protein>
    <submittedName>
        <fullName evidence="15">Uncharacterized protein</fullName>
    </submittedName>
</protein>
<dbReference type="Pfam" id="PF00069">
    <property type="entry name" value="Pkinase"/>
    <property type="match status" value="1"/>
</dbReference>
<keyword evidence="7 11" id="KW-1133">Transmembrane helix</keyword>
<dbReference type="InterPro" id="IPR052611">
    <property type="entry name" value="Plant_RLK_LysM"/>
</dbReference>
<keyword evidence="6" id="KW-0067">ATP-binding</keyword>
<dbReference type="OrthoDB" id="4062651at2759"/>
<organism evidence="15 16">
    <name type="scientific">Spirodela intermedia</name>
    <name type="common">Intermediate duckweed</name>
    <dbReference type="NCBI Taxonomy" id="51605"/>
    <lineage>
        <taxon>Eukaryota</taxon>
        <taxon>Viridiplantae</taxon>
        <taxon>Streptophyta</taxon>
        <taxon>Embryophyta</taxon>
        <taxon>Tracheophyta</taxon>
        <taxon>Spermatophyta</taxon>
        <taxon>Magnoliopsida</taxon>
        <taxon>Liliopsida</taxon>
        <taxon>Araceae</taxon>
        <taxon>Lemnoideae</taxon>
        <taxon>Spirodela</taxon>
    </lineage>
</organism>
<comment type="subcellular location">
    <subcellularLocation>
        <location evidence="1">Cell membrane</location>
        <topology evidence="1">Single-pass membrane protein</topology>
    </subcellularLocation>
</comment>
<feature type="domain" description="Protein kinase" evidence="13">
    <location>
        <begin position="287"/>
        <end position="638"/>
    </location>
</feature>
<keyword evidence="16" id="KW-1185">Reference proteome</keyword>
<dbReference type="InterPro" id="IPR036779">
    <property type="entry name" value="LysM_dom_sf"/>
</dbReference>
<sequence length="660" mass="71359">MAPADPPPPSLLRLRPFLFVVVLLLFLLPITAHARQLYVNNKQLDCYATNDFSTLGYSCAAADVAAAGPNSCNSYLTFRSQTNYQTPAAIARLLRSDSAAIARINGVADADPIPLNSLVIVPVDCSCTGGKFYQSNTSYVMKNNRETYLTIANDTYQGLSTCQALMAQNPDHDSRRLVVNLELVVPLRCACPSLNQSAAGAKYLLSYLVTWGDTIGDIAAKFDATKQVVLDANNLNTSDTIFPFTTILVPLKTEPTKLEVIPSPPPPPVAESPAGGEGEGEGGSGKRPIIVGVGVGAAVLVLLSGFLAVWFVSHRRRRRRFYQEEEGGKSLSKSSPPPHQKMLDSLTVYAFEDLEKATGSFSEERRIKGSVYHAIINGDSAAVKRVKGDVSSEINILKQVNHSNVIRLSGFCHNEGSTYLVYEFAEKGSLADWIHSAAAQKELSAGDHLDWTRRVGIACEIADGLNYLHNCTSPPYIHKDLKSSNILLDGEFTAKVGNFGLARPAAEEDGASAQLTRHVMGTQGYMAPEYLDHGLVSPKLDVFAFGVVLLELLSGREAVYPDSAGEGKRDCLLSAAVAGVLSGEDVREKLKNFMDPRLQQEYPFSIAFAMAQLAMRCVAEDPNSRPNSGDLLVALSAIHRSSLDWDPSNLSHSGSISDDF</sequence>
<dbReference type="AlphaFoldDB" id="A0A7I8LBM2"/>
<evidence type="ECO:0000256" key="1">
    <source>
        <dbReference type="ARBA" id="ARBA00004162"/>
    </source>
</evidence>
<dbReference type="PANTHER" id="PTHR45927">
    <property type="entry name" value="LYSM-DOMAIN RECEPTOR-LIKE KINASE-RELATED"/>
    <property type="match status" value="1"/>
</dbReference>
<dbReference type="FunFam" id="1.10.510.10:FF:000468">
    <property type="entry name" value="PTI1-like tyrosine-protein kinase 3"/>
    <property type="match status" value="1"/>
</dbReference>
<evidence type="ECO:0000256" key="12">
    <source>
        <dbReference type="SAM" id="SignalP"/>
    </source>
</evidence>
<evidence type="ECO:0000256" key="8">
    <source>
        <dbReference type="ARBA" id="ARBA00023136"/>
    </source>
</evidence>
<keyword evidence="5" id="KW-0547">Nucleotide-binding</keyword>
<dbReference type="CDD" id="cd00118">
    <property type="entry name" value="LysM"/>
    <property type="match status" value="1"/>
</dbReference>
<dbReference type="Proteomes" id="UP000663760">
    <property type="component" value="Chromosome 14"/>
</dbReference>
<dbReference type="GO" id="GO:0005886">
    <property type="term" value="C:plasma membrane"/>
    <property type="evidence" value="ECO:0007669"/>
    <property type="project" value="UniProtKB-SubCell"/>
</dbReference>
<keyword evidence="8 11" id="KW-0472">Membrane</keyword>
<evidence type="ECO:0000256" key="9">
    <source>
        <dbReference type="ARBA" id="ARBA00023157"/>
    </source>
</evidence>
<feature type="domain" description="LysM" evidence="14">
    <location>
        <begin position="205"/>
        <end position="249"/>
    </location>
</feature>
<evidence type="ECO:0000313" key="15">
    <source>
        <dbReference type="EMBL" id="CAA7407481.1"/>
    </source>
</evidence>
<feature type="transmembrane region" description="Helical" evidence="11">
    <location>
        <begin position="289"/>
        <end position="312"/>
    </location>
</feature>
<reference evidence="15" key="1">
    <citation type="submission" date="2020-02" db="EMBL/GenBank/DDBJ databases">
        <authorList>
            <person name="Scholz U."/>
            <person name="Mascher M."/>
            <person name="Fiebig A."/>
        </authorList>
    </citation>
    <scope>NUCLEOTIDE SEQUENCE</scope>
</reference>
<evidence type="ECO:0000256" key="11">
    <source>
        <dbReference type="SAM" id="Phobius"/>
    </source>
</evidence>
<evidence type="ECO:0000256" key="7">
    <source>
        <dbReference type="ARBA" id="ARBA00022989"/>
    </source>
</evidence>
<evidence type="ECO:0000256" key="6">
    <source>
        <dbReference type="ARBA" id="ARBA00022840"/>
    </source>
</evidence>
<dbReference type="SUPFAM" id="SSF54106">
    <property type="entry name" value="LysM domain"/>
    <property type="match status" value="1"/>
</dbReference>
<dbReference type="Pfam" id="PF23473">
    <property type="entry name" value="LysM3_LYK4_5"/>
    <property type="match status" value="1"/>
</dbReference>
<keyword evidence="3 11" id="KW-0812">Transmembrane</keyword>
<dbReference type="Gene3D" id="1.10.510.10">
    <property type="entry name" value="Transferase(Phosphotransferase) domain 1"/>
    <property type="match status" value="1"/>
</dbReference>
<dbReference type="EMBL" id="LR746277">
    <property type="protein sequence ID" value="CAA7407481.1"/>
    <property type="molecule type" value="Genomic_DNA"/>
</dbReference>
<dbReference type="InterPro" id="IPR000719">
    <property type="entry name" value="Prot_kinase_dom"/>
</dbReference>
<proteinExistence type="predicted"/>
<dbReference type="InterPro" id="IPR008271">
    <property type="entry name" value="Ser/Thr_kinase_AS"/>
</dbReference>
<keyword evidence="2" id="KW-1003">Cell membrane</keyword>
<name>A0A7I8LBM2_SPIIN</name>
<feature type="region of interest" description="Disordered" evidence="10">
    <location>
        <begin position="258"/>
        <end position="285"/>
    </location>
</feature>
<dbReference type="PROSITE" id="PS51782">
    <property type="entry name" value="LYSM"/>
    <property type="match status" value="1"/>
</dbReference>
<keyword evidence="4 12" id="KW-0732">Signal</keyword>
<feature type="compositionally biased region" description="Gly residues" evidence="10">
    <location>
        <begin position="275"/>
        <end position="285"/>
    </location>
</feature>
<dbReference type="Gene3D" id="3.10.350.10">
    <property type="entry name" value="LysM domain"/>
    <property type="match status" value="1"/>
</dbReference>
<evidence type="ECO:0000313" key="16">
    <source>
        <dbReference type="Proteomes" id="UP000663760"/>
    </source>
</evidence>
<dbReference type="InterPro" id="IPR056563">
    <property type="entry name" value="LysM3_LYK4_5"/>
</dbReference>
<dbReference type="GO" id="GO:0005524">
    <property type="term" value="F:ATP binding"/>
    <property type="evidence" value="ECO:0007669"/>
    <property type="project" value="UniProtKB-KW"/>
</dbReference>
<evidence type="ECO:0000259" key="14">
    <source>
        <dbReference type="PROSITE" id="PS51782"/>
    </source>
</evidence>
<accession>A0A7I8LBM2</accession>
<dbReference type="InterPro" id="IPR056561">
    <property type="entry name" value="NFP_LYK_LysM1"/>
</dbReference>
<dbReference type="InterPro" id="IPR011009">
    <property type="entry name" value="Kinase-like_dom_sf"/>
</dbReference>
<dbReference type="Gene3D" id="3.30.200.20">
    <property type="entry name" value="Phosphorylase Kinase, domain 1"/>
    <property type="match status" value="1"/>
</dbReference>
<feature type="signal peptide" evidence="12">
    <location>
        <begin position="1"/>
        <end position="34"/>
    </location>
</feature>